<keyword evidence="2" id="KW-0560">Oxidoreductase</keyword>
<comment type="caution">
    <text evidence="2">The sequence shown here is derived from an EMBL/GenBank/DDBJ whole genome shotgun (WGS) entry which is preliminary data.</text>
</comment>
<evidence type="ECO:0000313" key="3">
    <source>
        <dbReference type="Proteomes" id="UP000216913"/>
    </source>
</evidence>
<organism evidence="2 3">
    <name type="scientific">Bordetella genomosp. 5</name>
    <dbReference type="NCBI Taxonomy" id="1395608"/>
    <lineage>
        <taxon>Bacteria</taxon>
        <taxon>Pseudomonadati</taxon>
        <taxon>Pseudomonadota</taxon>
        <taxon>Betaproteobacteria</taxon>
        <taxon>Burkholderiales</taxon>
        <taxon>Alcaligenaceae</taxon>
        <taxon>Bordetella</taxon>
    </lineage>
</organism>
<keyword evidence="2" id="KW-0223">Dioxygenase</keyword>
<feature type="region of interest" description="Disordered" evidence="1">
    <location>
        <begin position="1"/>
        <end position="22"/>
    </location>
</feature>
<evidence type="ECO:0000313" key="2">
    <source>
        <dbReference type="EMBL" id="OZI52236.1"/>
    </source>
</evidence>
<dbReference type="InterPro" id="IPR011051">
    <property type="entry name" value="RmlC_Cupin_sf"/>
</dbReference>
<dbReference type="SUPFAM" id="SSF51182">
    <property type="entry name" value="RmlC-like cupins"/>
    <property type="match status" value="1"/>
</dbReference>
<dbReference type="GO" id="GO:0051213">
    <property type="term" value="F:dioxygenase activity"/>
    <property type="evidence" value="ECO:0007669"/>
    <property type="project" value="UniProtKB-KW"/>
</dbReference>
<dbReference type="EMBL" id="NEVP01000006">
    <property type="protein sequence ID" value="OZI52236.1"/>
    <property type="molecule type" value="Genomic_DNA"/>
</dbReference>
<dbReference type="AlphaFoldDB" id="A0A261TRG6"/>
<dbReference type="CDD" id="cd10548">
    <property type="entry name" value="cupin_CDO"/>
    <property type="match status" value="1"/>
</dbReference>
<dbReference type="OrthoDB" id="7059163at2"/>
<protein>
    <submittedName>
        <fullName evidence="2">Cysteine dioxygenase</fullName>
    </submittedName>
</protein>
<proteinExistence type="predicted"/>
<name>A0A261TRG6_9BORD</name>
<dbReference type="Proteomes" id="UP000216913">
    <property type="component" value="Unassembled WGS sequence"/>
</dbReference>
<feature type="compositionally biased region" description="Low complexity" evidence="1">
    <location>
        <begin position="1"/>
        <end position="20"/>
    </location>
</feature>
<gene>
    <name evidence="2" type="ORF">CAL25_09800</name>
</gene>
<sequence length="224" mass="23958">MPASQANPAHPAAAAAAGSRTPRRASVDAALADIRLILAAQAVEGEPLNRATLAQVSQRLEALAAERHLFPASEFPAPGAGASESSTRYRLNPDDGDDDVALYLNAINPGKTTVPHNHTTWAVIVALSGAELNRVYRRTDDGLRPDRADIEQVREVVVEPGQAIAFLPDDIHSIHVFDGAPTLHFHLYGRPLETLSGRIGIRPGTGEIINYNASQMTPSVEVRT</sequence>
<dbReference type="InterPro" id="IPR014710">
    <property type="entry name" value="RmlC-like_jellyroll"/>
</dbReference>
<accession>A0A261TRG6</accession>
<keyword evidence="3" id="KW-1185">Reference proteome</keyword>
<evidence type="ECO:0000256" key="1">
    <source>
        <dbReference type="SAM" id="MobiDB-lite"/>
    </source>
</evidence>
<dbReference type="Gene3D" id="2.60.120.10">
    <property type="entry name" value="Jelly Rolls"/>
    <property type="match status" value="1"/>
</dbReference>
<reference evidence="2 3" key="1">
    <citation type="submission" date="2017-05" db="EMBL/GenBank/DDBJ databases">
        <title>Complete and WGS of Bordetella genogroups.</title>
        <authorList>
            <person name="Spilker T."/>
            <person name="LiPuma J."/>
        </authorList>
    </citation>
    <scope>NUCLEOTIDE SEQUENCE [LARGE SCALE GENOMIC DNA]</scope>
    <source>
        <strain evidence="2 3">AU10456</strain>
    </source>
</reference>